<sequence>MQIVKANQLKIRLINGIEIWKKFQDEGKEINNFRLSTKTSKESKHLQKKLEIILSKSIRQATNLKVNLKKPDVEVYVNVSPTDITIGFPLTKTPLSNRPYIKHIGLRSTVAHILCKLIEPKPEDVIIDPMCGYGTILCEMKNYIANTKCSGYDINEDSIAKAVENAGEFDDLKFQRIDIKDLSLADDSVDGVVCDIPFGQKHLSVDEAKELLPRILQTILKILKQEKLAAILLSPELRKSITSKEVNGCTLTKISEDSLKLGETWAYIIVFKKTQNTD</sequence>
<name>A0A7I8W6P9_9ANNE</name>
<evidence type="ECO:0000256" key="2">
    <source>
        <dbReference type="PROSITE-ProRule" id="PRU00529"/>
    </source>
</evidence>
<dbReference type="GO" id="GO:0016423">
    <property type="term" value="F:tRNA (guanine) methyltransferase activity"/>
    <property type="evidence" value="ECO:0007669"/>
    <property type="project" value="TreeGrafter"/>
</dbReference>
<comment type="caution">
    <text evidence="4">The sequence shown here is derived from an EMBL/GenBank/DDBJ whole genome shotgun (WGS) entry which is preliminary data.</text>
</comment>
<keyword evidence="2" id="KW-0694">RNA-binding</keyword>
<dbReference type="Pfam" id="PF02926">
    <property type="entry name" value="THUMP"/>
    <property type="match status" value="1"/>
</dbReference>
<proteinExistence type="predicted"/>
<accession>A0A7I8W6P9</accession>
<dbReference type="InterPro" id="IPR029063">
    <property type="entry name" value="SAM-dependent_MTases_sf"/>
</dbReference>
<keyword evidence="1" id="KW-0808">Transferase</keyword>
<gene>
    <name evidence="4" type="ORF">DGYR_LOCUS11561</name>
</gene>
<protein>
    <submittedName>
        <fullName evidence="4">DgyrCDS12243</fullName>
    </submittedName>
</protein>
<dbReference type="Gene3D" id="3.40.50.150">
    <property type="entry name" value="Vaccinia Virus protein VP39"/>
    <property type="match status" value="1"/>
</dbReference>
<keyword evidence="1" id="KW-0489">Methyltransferase</keyword>
<dbReference type="SUPFAM" id="SSF53335">
    <property type="entry name" value="S-adenosyl-L-methionine-dependent methyltransferases"/>
    <property type="match status" value="1"/>
</dbReference>
<dbReference type="AlphaFoldDB" id="A0A7I8W6P9"/>
<dbReference type="EMBL" id="CAJFCJ010000019">
    <property type="protein sequence ID" value="CAD5123934.1"/>
    <property type="molecule type" value="Genomic_DNA"/>
</dbReference>
<dbReference type="Proteomes" id="UP000549394">
    <property type="component" value="Unassembled WGS sequence"/>
</dbReference>
<evidence type="ECO:0000256" key="1">
    <source>
        <dbReference type="ARBA" id="ARBA00022603"/>
    </source>
</evidence>
<dbReference type="InterPro" id="IPR004114">
    <property type="entry name" value="THUMP_dom"/>
</dbReference>
<reference evidence="4 5" key="1">
    <citation type="submission" date="2020-08" db="EMBL/GenBank/DDBJ databases">
        <authorList>
            <person name="Hejnol A."/>
        </authorList>
    </citation>
    <scope>NUCLEOTIDE SEQUENCE [LARGE SCALE GENOMIC DNA]</scope>
</reference>
<dbReference type="CDD" id="cd02440">
    <property type="entry name" value="AdoMet_MTases"/>
    <property type="match status" value="1"/>
</dbReference>
<dbReference type="GO" id="GO:0003723">
    <property type="term" value="F:RNA binding"/>
    <property type="evidence" value="ECO:0007669"/>
    <property type="project" value="UniProtKB-UniRule"/>
</dbReference>
<dbReference type="Pfam" id="PF01170">
    <property type="entry name" value="UPF0020"/>
    <property type="match status" value="1"/>
</dbReference>
<dbReference type="GO" id="GO:0030488">
    <property type="term" value="P:tRNA methylation"/>
    <property type="evidence" value="ECO:0007669"/>
    <property type="project" value="TreeGrafter"/>
</dbReference>
<feature type="domain" description="THUMP" evidence="3">
    <location>
        <begin position="1"/>
        <end position="90"/>
    </location>
</feature>
<evidence type="ECO:0000259" key="3">
    <source>
        <dbReference type="PROSITE" id="PS51165"/>
    </source>
</evidence>
<dbReference type="InterPro" id="IPR000241">
    <property type="entry name" value="RlmKL-like_Mtase"/>
</dbReference>
<keyword evidence="5" id="KW-1185">Reference proteome</keyword>
<dbReference type="PANTHER" id="PTHR14911:SF1">
    <property type="entry name" value="THUMP DOMAIN-CONTAINING PROTEIN 2"/>
    <property type="match status" value="1"/>
</dbReference>
<dbReference type="GO" id="GO:0043527">
    <property type="term" value="C:tRNA methyltransferase complex"/>
    <property type="evidence" value="ECO:0007669"/>
    <property type="project" value="UniProtKB-ARBA"/>
</dbReference>
<evidence type="ECO:0000313" key="5">
    <source>
        <dbReference type="Proteomes" id="UP000549394"/>
    </source>
</evidence>
<dbReference type="PROSITE" id="PS51165">
    <property type="entry name" value="THUMP"/>
    <property type="match status" value="1"/>
</dbReference>
<organism evidence="4 5">
    <name type="scientific">Dimorphilus gyrociliatus</name>
    <dbReference type="NCBI Taxonomy" id="2664684"/>
    <lineage>
        <taxon>Eukaryota</taxon>
        <taxon>Metazoa</taxon>
        <taxon>Spiralia</taxon>
        <taxon>Lophotrochozoa</taxon>
        <taxon>Annelida</taxon>
        <taxon>Polychaeta</taxon>
        <taxon>Polychaeta incertae sedis</taxon>
        <taxon>Dinophilidae</taxon>
        <taxon>Dimorphilus</taxon>
    </lineage>
</organism>
<dbReference type="PANTHER" id="PTHR14911">
    <property type="entry name" value="THUMP DOMAIN-CONTAINING"/>
    <property type="match status" value="1"/>
</dbReference>
<dbReference type="OrthoDB" id="2013972at2759"/>
<evidence type="ECO:0000313" key="4">
    <source>
        <dbReference type="EMBL" id="CAD5123934.1"/>
    </source>
</evidence>